<keyword evidence="1" id="KW-0812">Transmembrane</keyword>
<comment type="caution">
    <text evidence="2">The sequence shown here is derived from an EMBL/GenBank/DDBJ whole genome shotgun (WGS) entry which is preliminary data.</text>
</comment>
<keyword evidence="3" id="KW-1185">Reference proteome</keyword>
<dbReference type="EMBL" id="BDUF01000109">
    <property type="protein sequence ID" value="GAX91723.1"/>
    <property type="molecule type" value="Genomic_DNA"/>
</dbReference>
<accession>A0A292YSH7</accession>
<evidence type="ECO:0000313" key="3">
    <source>
        <dbReference type="Proteomes" id="UP000217785"/>
    </source>
</evidence>
<organism evidence="2 3">
    <name type="scientific">Effusibacillus lacus</name>
    <dbReference type="NCBI Taxonomy" id="1348429"/>
    <lineage>
        <taxon>Bacteria</taxon>
        <taxon>Bacillati</taxon>
        <taxon>Bacillota</taxon>
        <taxon>Bacilli</taxon>
        <taxon>Bacillales</taxon>
        <taxon>Alicyclobacillaceae</taxon>
        <taxon>Effusibacillus</taxon>
    </lineage>
</organism>
<keyword evidence="1" id="KW-1133">Transmembrane helix</keyword>
<dbReference type="Proteomes" id="UP000217785">
    <property type="component" value="Unassembled WGS sequence"/>
</dbReference>
<evidence type="ECO:0000256" key="1">
    <source>
        <dbReference type="SAM" id="Phobius"/>
    </source>
</evidence>
<reference evidence="3" key="1">
    <citation type="submission" date="2017-07" db="EMBL/GenBank/DDBJ databases">
        <title>Draft genome sequence of Effusibacillus lacus strain skLN1.</title>
        <authorList>
            <person name="Watanabe M."/>
            <person name="Kojima H."/>
            <person name="Fukui M."/>
        </authorList>
    </citation>
    <scope>NUCLEOTIDE SEQUENCE [LARGE SCALE GENOMIC DNA]</scope>
    <source>
        <strain evidence="3">skLN1</strain>
    </source>
</reference>
<evidence type="ECO:0000313" key="2">
    <source>
        <dbReference type="EMBL" id="GAX91723.1"/>
    </source>
</evidence>
<feature type="transmembrane region" description="Helical" evidence="1">
    <location>
        <begin position="12"/>
        <end position="32"/>
    </location>
</feature>
<protein>
    <submittedName>
        <fullName evidence="2">Amino acid permease</fullName>
    </submittedName>
</protein>
<sequence>MTERTITFSQGVALCIGAVPGSGIFILPGYTVPLDNMA</sequence>
<gene>
    <name evidence="2" type="ORF">EFBL_3414</name>
</gene>
<name>A0A292YSH7_9BACL</name>
<keyword evidence="1" id="KW-0472">Membrane</keyword>
<proteinExistence type="predicted"/>
<dbReference type="AlphaFoldDB" id="A0A292YSH7"/>